<name>A0A2C9VNN3_MANES</name>
<protein>
    <submittedName>
        <fullName evidence="1">Uncharacterized protein</fullName>
    </submittedName>
</protein>
<sequence>MGSAYESKQRSHSVTGVRKGFEGCQTLMSHPKLRVLPELCQSYGEIYWHLIIFSFKKKTTVQKLSFSNGKQIGLGCEMTAIPWRSLRLLVALSLYCIAFWPQEVSETISC</sequence>
<accession>A0A2C9VNN3</accession>
<reference evidence="1" key="1">
    <citation type="submission" date="2016-02" db="EMBL/GenBank/DDBJ databases">
        <title>WGS assembly of Manihot esculenta.</title>
        <authorList>
            <person name="Bredeson J.V."/>
            <person name="Prochnik S.E."/>
            <person name="Lyons J.B."/>
            <person name="Schmutz J."/>
            <person name="Grimwood J."/>
            <person name="Vrebalov J."/>
            <person name="Bart R.S."/>
            <person name="Amuge T."/>
            <person name="Ferguson M.E."/>
            <person name="Green R."/>
            <person name="Putnam N."/>
            <person name="Stites J."/>
            <person name="Rounsley S."/>
            <person name="Rokhsar D.S."/>
        </authorList>
    </citation>
    <scope>NUCLEOTIDE SEQUENCE [LARGE SCALE GENOMIC DNA]</scope>
    <source>
        <tissue evidence="1">Leaf</tissue>
    </source>
</reference>
<dbReference type="AlphaFoldDB" id="A0A2C9VNN3"/>
<gene>
    <name evidence="1" type="ORF">MANES_06G067500</name>
</gene>
<dbReference type="EMBL" id="CM004392">
    <property type="protein sequence ID" value="OAY47292.1"/>
    <property type="molecule type" value="Genomic_DNA"/>
</dbReference>
<proteinExistence type="predicted"/>
<organism evidence="1">
    <name type="scientific">Manihot esculenta</name>
    <name type="common">Cassava</name>
    <name type="synonym">Jatropha manihot</name>
    <dbReference type="NCBI Taxonomy" id="3983"/>
    <lineage>
        <taxon>Eukaryota</taxon>
        <taxon>Viridiplantae</taxon>
        <taxon>Streptophyta</taxon>
        <taxon>Embryophyta</taxon>
        <taxon>Tracheophyta</taxon>
        <taxon>Spermatophyta</taxon>
        <taxon>Magnoliopsida</taxon>
        <taxon>eudicotyledons</taxon>
        <taxon>Gunneridae</taxon>
        <taxon>Pentapetalae</taxon>
        <taxon>rosids</taxon>
        <taxon>fabids</taxon>
        <taxon>Malpighiales</taxon>
        <taxon>Euphorbiaceae</taxon>
        <taxon>Crotonoideae</taxon>
        <taxon>Manihoteae</taxon>
        <taxon>Manihot</taxon>
    </lineage>
</organism>
<evidence type="ECO:0000313" key="1">
    <source>
        <dbReference type="EMBL" id="OAY47292.1"/>
    </source>
</evidence>